<proteinExistence type="predicted"/>
<dbReference type="RefSeq" id="WP_188087105.1">
    <property type="nucleotide sequence ID" value="NZ_JACVFC010000001.1"/>
</dbReference>
<organism evidence="1 2">
    <name type="scientific">Chitinophaga qingshengii</name>
    <dbReference type="NCBI Taxonomy" id="1569794"/>
    <lineage>
        <taxon>Bacteria</taxon>
        <taxon>Pseudomonadati</taxon>
        <taxon>Bacteroidota</taxon>
        <taxon>Chitinophagia</taxon>
        <taxon>Chitinophagales</taxon>
        <taxon>Chitinophagaceae</taxon>
        <taxon>Chitinophaga</taxon>
    </lineage>
</organism>
<dbReference type="EMBL" id="JACVFC010000001">
    <property type="protein sequence ID" value="MBC9930018.1"/>
    <property type="molecule type" value="Genomic_DNA"/>
</dbReference>
<dbReference type="Proteomes" id="UP000659124">
    <property type="component" value="Unassembled WGS sequence"/>
</dbReference>
<reference evidence="1 2" key="1">
    <citation type="submission" date="2020-09" db="EMBL/GenBank/DDBJ databases">
        <title>Genome sequences of type strains of Chitinophaga qingshengii and Chitinophaga varians.</title>
        <authorList>
            <person name="Kittiwongwattana C."/>
        </authorList>
    </citation>
    <scope>NUCLEOTIDE SEQUENCE [LARGE SCALE GENOMIC DNA]</scope>
    <source>
        <strain evidence="1 2">JCM 30026</strain>
    </source>
</reference>
<accession>A0ABR7TJ75</accession>
<keyword evidence="2" id="KW-1185">Reference proteome</keyword>
<evidence type="ECO:0000313" key="2">
    <source>
        <dbReference type="Proteomes" id="UP000659124"/>
    </source>
</evidence>
<evidence type="ECO:0000313" key="1">
    <source>
        <dbReference type="EMBL" id="MBC9930018.1"/>
    </source>
</evidence>
<name>A0ABR7TJ75_9BACT</name>
<protein>
    <submittedName>
        <fullName evidence="1">Uncharacterized protein</fullName>
    </submittedName>
</protein>
<comment type="caution">
    <text evidence="1">The sequence shown here is derived from an EMBL/GenBank/DDBJ whole genome shotgun (WGS) entry which is preliminary data.</text>
</comment>
<sequence length="60" mass="6675">MNTSKSKDKRTTSTVLPKAKKSSFRNRYNAAMVILSDITKAEIDAMSAATDRVLKQKQKA</sequence>
<gene>
    <name evidence="1" type="ORF">ICL07_06490</name>
</gene>